<keyword evidence="2" id="KW-1185">Reference proteome</keyword>
<reference evidence="1 2" key="1">
    <citation type="journal article" date="2015" name="Genome Biol. Evol.">
        <title>The genome of winter moth (Operophtera brumata) provides a genomic perspective on sexual dimorphism and phenology.</title>
        <authorList>
            <person name="Derks M.F."/>
            <person name="Smit S."/>
            <person name="Salis L."/>
            <person name="Schijlen E."/>
            <person name="Bossers A."/>
            <person name="Mateman C."/>
            <person name="Pijl A.S."/>
            <person name="de Ridder D."/>
            <person name="Groenen M.A."/>
            <person name="Visser M.E."/>
            <person name="Megens H.J."/>
        </authorList>
    </citation>
    <scope>NUCLEOTIDE SEQUENCE [LARGE SCALE GENOMIC DNA]</scope>
    <source>
        <strain evidence="1">WM2013NL</strain>
        <tissue evidence="1">Head and thorax</tissue>
    </source>
</reference>
<protein>
    <submittedName>
        <fullName evidence="1">Sec8 protein</fullName>
    </submittedName>
</protein>
<dbReference type="AlphaFoldDB" id="A0A0L7L7Y6"/>
<proteinExistence type="predicted"/>
<name>A0A0L7L7Y6_OPEBR</name>
<sequence>MRIECFHYLGQEDIAISDDEDEGAGGGAGRLAHALLAFHEQASNVLATRRLAQKILFAMSVSDLADLRKQCITSLYLCTDNVSKYLDSEKEEEFNKLKGYVQEYCLLEAQEDVAIQALERTKV</sequence>
<dbReference type="EMBL" id="JTDY01002353">
    <property type="protein sequence ID" value="KOB71607.1"/>
    <property type="molecule type" value="Genomic_DNA"/>
</dbReference>
<evidence type="ECO:0000313" key="2">
    <source>
        <dbReference type="Proteomes" id="UP000037510"/>
    </source>
</evidence>
<gene>
    <name evidence="1" type="ORF">OBRU01_06838</name>
</gene>
<organism evidence="1 2">
    <name type="scientific">Operophtera brumata</name>
    <name type="common">Winter moth</name>
    <name type="synonym">Phalaena brumata</name>
    <dbReference type="NCBI Taxonomy" id="104452"/>
    <lineage>
        <taxon>Eukaryota</taxon>
        <taxon>Metazoa</taxon>
        <taxon>Ecdysozoa</taxon>
        <taxon>Arthropoda</taxon>
        <taxon>Hexapoda</taxon>
        <taxon>Insecta</taxon>
        <taxon>Pterygota</taxon>
        <taxon>Neoptera</taxon>
        <taxon>Endopterygota</taxon>
        <taxon>Lepidoptera</taxon>
        <taxon>Glossata</taxon>
        <taxon>Ditrysia</taxon>
        <taxon>Geometroidea</taxon>
        <taxon>Geometridae</taxon>
        <taxon>Larentiinae</taxon>
        <taxon>Operophtera</taxon>
    </lineage>
</organism>
<evidence type="ECO:0000313" key="1">
    <source>
        <dbReference type="EMBL" id="KOB71607.1"/>
    </source>
</evidence>
<dbReference type="Proteomes" id="UP000037510">
    <property type="component" value="Unassembled WGS sequence"/>
</dbReference>
<comment type="caution">
    <text evidence="1">The sequence shown here is derived from an EMBL/GenBank/DDBJ whole genome shotgun (WGS) entry which is preliminary data.</text>
</comment>
<accession>A0A0L7L7Y6</accession>